<dbReference type="Proteomes" id="UP000886653">
    <property type="component" value="Unassembled WGS sequence"/>
</dbReference>
<evidence type="ECO:0000256" key="4">
    <source>
        <dbReference type="ARBA" id="ARBA00023269"/>
    </source>
</evidence>
<evidence type="ECO:0000256" key="2">
    <source>
        <dbReference type="ARBA" id="ARBA00010343"/>
    </source>
</evidence>
<comment type="caution">
    <text evidence="6">The sequence shown here is derived from an EMBL/GenBank/DDBJ whole genome shotgun (WGS) entry which is preliminary data.</text>
</comment>
<sequence>KSTGGKASHKKLATKGVKNTSGVKAPYRDRSAIILGTITLQETRKLQNYTGLLLKKLPHKRSRCSIAKKKKSALMALKESIEDYLMGTAKIFVSDGPIRSSINAERVTLRPKDIQLSPRL</sequence>
<feature type="non-terminal residue" evidence="6">
    <location>
        <position position="1"/>
    </location>
</feature>
<evidence type="ECO:0000313" key="7">
    <source>
        <dbReference type="Proteomes" id="UP000886653"/>
    </source>
</evidence>
<gene>
    <name evidence="6" type="ORF">CROQUDRAFT_687237</name>
</gene>
<comment type="similarity">
    <text evidence="2">Belongs to the histone H3 family.</text>
</comment>
<dbReference type="InterPro" id="IPR009072">
    <property type="entry name" value="Histone-fold"/>
</dbReference>
<dbReference type="GO" id="GO:0000786">
    <property type="term" value="C:nucleosome"/>
    <property type="evidence" value="ECO:0007669"/>
    <property type="project" value="UniProtKB-KW"/>
</dbReference>
<dbReference type="SMART" id="SM00428">
    <property type="entry name" value="H3"/>
    <property type="match status" value="1"/>
</dbReference>
<feature type="region of interest" description="Disordered" evidence="5">
    <location>
        <begin position="1"/>
        <end position="23"/>
    </location>
</feature>
<dbReference type="GO" id="GO:0003677">
    <property type="term" value="F:DNA binding"/>
    <property type="evidence" value="ECO:0007669"/>
    <property type="project" value="InterPro"/>
</dbReference>
<keyword evidence="7" id="KW-1185">Reference proteome</keyword>
<organism evidence="6 7">
    <name type="scientific">Cronartium quercuum f. sp. fusiforme G11</name>
    <dbReference type="NCBI Taxonomy" id="708437"/>
    <lineage>
        <taxon>Eukaryota</taxon>
        <taxon>Fungi</taxon>
        <taxon>Dikarya</taxon>
        <taxon>Basidiomycota</taxon>
        <taxon>Pucciniomycotina</taxon>
        <taxon>Pucciniomycetes</taxon>
        <taxon>Pucciniales</taxon>
        <taxon>Coleosporiaceae</taxon>
        <taxon>Cronartium</taxon>
    </lineage>
</organism>
<keyword evidence="3" id="KW-0158">Chromosome</keyword>
<keyword evidence="4" id="KW-0544">Nucleosome core</keyword>
<dbReference type="GO" id="GO:0046982">
    <property type="term" value="F:protein heterodimerization activity"/>
    <property type="evidence" value="ECO:0007669"/>
    <property type="project" value="InterPro"/>
</dbReference>
<dbReference type="InterPro" id="IPR000164">
    <property type="entry name" value="Histone_H3/CENP-A"/>
</dbReference>
<dbReference type="PANTHER" id="PTHR11426">
    <property type="entry name" value="HISTONE H3"/>
    <property type="match status" value="1"/>
</dbReference>
<comment type="subcellular location">
    <subcellularLocation>
        <location evidence="1">Chromosome</location>
    </subcellularLocation>
</comment>
<keyword evidence="4" id="KW-0238">DNA-binding</keyword>
<name>A0A9P6NYY8_9BASI</name>
<protein>
    <recommendedName>
        <fullName evidence="8">Histone H2A</fullName>
    </recommendedName>
</protein>
<evidence type="ECO:0008006" key="8">
    <source>
        <dbReference type="Google" id="ProtNLM"/>
    </source>
</evidence>
<evidence type="ECO:0000256" key="3">
    <source>
        <dbReference type="ARBA" id="ARBA00022454"/>
    </source>
</evidence>
<evidence type="ECO:0000256" key="1">
    <source>
        <dbReference type="ARBA" id="ARBA00004286"/>
    </source>
</evidence>
<evidence type="ECO:0000256" key="5">
    <source>
        <dbReference type="SAM" id="MobiDB-lite"/>
    </source>
</evidence>
<proteinExistence type="inferred from homology"/>
<accession>A0A9P6NYY8</accession>
<dbReference type="SUPFAM" id="SSF47113">
    <property type="entry name" value="Histone-fold"/>
    <property type="match status" value="1"/>
</dbReference>
<dbReference type="Gene3D" id="1.10.20.10">
    <property type="entry name" value="Histone, subunit A"/>
    <property type="match status" value="1"/>
</dbReference>
<dbReference type="EMBL" id="MU167209">
    <property type="protein sequence ID" value="KAG0152056.1"/>
    <property type="molecule type" value="Genomic_DNA"/>
</dbReference>
<dbReference type="GO" id="GO:0030527">
    <property type="term" value="F:structural constituent of chromatin"/>
    <property type="evidence" value="ECO:0007669"/>
    <property type="project" value="InterPro"/>
</dbReference>
<reference evidence="6" key="1">
    <citation type="submission" date="2013-11" db="EMBL/GenBank/DDBJ databases">
        <title>Genome sequence of the fusiform rust pathogen reveals effectors for host alternation and coevolution with pine.</title>
        <authorList>
            <consortium name="DOE Joint Genome Institute"/>
            <person name="Smith K."/>
            <person name="Pendleton A."/>
            <person name="Kubisiak T."/>
            <person name="Anderson C."/>
            <person name="Salamov A."/>
            <person name="Aerts A."/>
            <person name="Riley R."/>
            <person name="Clum A."/>
            <person name="Lindquist E."/>
            <person name="Ence D."/>
            <person name="Campbell M."/>
            <person name="Kronenberg Z."/>
            <person name="Feau N."/>
            <person name="Dhillon B."/>
            <person name="Hamelin R."/>
            <person name="Burleigh J."/>
            <person name="Smith J."/>
            <person name="Yandell M."/>
            <person name="Nelson C."/>
            <person name="Grigoriev I."/>
            <person name="Davis J."/>
        </authorList>
    </citation>
    <scope>NUCLEOTIDE SEQUENCE</scope>
    <source>
        <strain evidence="6">G11</strain>
    </source>
</reference>
<dbReference type="AlphaFoldDB" id="A0A9P6NYY8"/>
<evidence type="ECO:0000313" key="6">
    <source>
        <dbReference type="EMBL" id="KAG0152056.1"/>
    </source>
</evidence>
<dbReference type="PRINTS" id="PR00622">
    <property type="entry name" value="HISTONEH3"/>
</dbReference>